<evidence type="ECO:0000256" key="6">
    <source>
        <dbReference type="ARBA" id="ARBA00022989"/>
    </source>
</evidence>
<dbReference type="GO" id="GO:0005886">
    <property type="term" value="C:plasma membrane"/>
    <property type="evidence" value="ECO:0007669"/>
    <property type="project" value="TreeGrafter"/>
</dbReference>
<dbReference type="AlphaFoldDB" id="A0A0K2TU32"/>
<feature type="transmembrane region" description="Helical" evidence="10">
    <location>
        <begin position="605"/>
        <end position="631"/>
    </location>
</feature>
<evidence type="ECO:0000256" key="1">
    <source>
        <dbReference type="ARBA" id="ARBA00004141"/>
    </source>
</evidence>
<evidence type="ECO:0000256" key="9">
    <source>
        <dbReference type="SAM" id="MobiDB-lite"/>
    </source>
</evidence>
<keyword evidence="7 10" id="KW-0472">Membrane</keyword>
<dbReference type="SUPFAM" id="SSF161070">
    <property type="entry name" value="SNF-like"/>
    <property type="match status" value="1"/>
</dbReference>
<feature type="transmembrane region" description="Helical" evidence="10">
    <location>
        <begin position="426"/>
        <end position="453"/>
    </location>
</feature>
<feature type="transmembrane region" description="Helical" evidence="10">
    <location>
        <begin position="236"/>
        <end position="258"/>
    </location>
</feature>
<reference evidence="11" key="1">
    <citation type="submission" date="2014-05" db="EMBL/GenBank/DDBJ databases">
        <authorList>
            <person name="Chronopoulou M."/>
        </authorList>
    </citation>
    <scope>NUCLEOTIDE SEQUENCE</scope>
    <source>
        <tissue evidence="11">Whole organism</tissue>
    </source>
</reference>
<dbReference type="OrthoDB" id="6581954at2759"/>
<feature type="transmembrane region" description="Helical" evidence="10">
    <location>
        <begin position="394"/>
        <end position="414"/>
    </location>
</feature>
<keyword evidence="8" id="KW-0479">Metal-binding</keyword>
<evidence type="ECO:0000256" key="10">
    <source>
        <dbReference type="SAM" id="Phobius"/>
    </source>
</evidence>
<keyword evidence="8" id="KW-0915">Sodium</keyword>
<evidence type="ECO:0000256" key="7">
    <source>
        <dbReference type="ARBA" id="ARBA00023136"/>
    </source>
</evidence>
<feature type="transmembrane region" description="Helical" evidence="10">
    <location>
        <begin position="193"/>
        <end position="216"/>
    </location>
</feature>
<feature type="transmembrane region" description="Helical" evidence="10">
    <location>
        <begin position="164"/>
        <end position="181"/>
    </location>
</feature>
<evidence type="ECO:0000256" key="3">
    <source>
        <dbReference type="ARBA" id="ARBA00022448"/>
    </source>
</evidence>
<dbReference type="InterPro" id="IPR037272">
    <property type="entry name" value="SNS_sf"/>
</dbReference>
<dbReference type="PANTHER" id="PTHR11616:SF240">
    <property type="entry name" value="BLOATED TUBULES, ISOFORM B-RELATED"/>
    <property type="match status" value="1"/>
</dbReference>
<dbReference type="GO" id="GO:0015293">
    <property type="term" value="F:symporter activity"/>
    <property type="evidence" value="ECO:0007669"/>
    <property type="project" value="UniProtKB-KW"/>
</dbReference>
<feature type="binding site" evidence="8">
    <location>
        <position position="505"/>
    </location>
    <ligand>
        <name>Na(+)</name>
        <dbReference type="ChEBI" id="CHEBI:29101"/>
        <label>1</label>
    </ligand>
</feature>
<comment type="subcellular location">
    <subcellularLocation>
        <location evidence="1">Membrane</location>
        <topology evidence="1">Multi-pass membrane protein</topology>
    </subcellularLocation>
</comment>
<protein>
    <submittedName>
        <fullName evidence="11">Uncharacterized protein</fullName>
    </submittedName>
</protein>
<dbReference type="GO" id="GO:0035725">
    <property type="term" value="P:sodium ion transmembrane transport"/>
    <property type="evidence" value="ECO:0007669"/>
    <property type="project" value="TreeGrafter"/>
</dbReference>
<dbReference type="InterPro" id="IPR000175">
    <property type="entry name" value="Na/ntran_symport"/>
</dbReference>
<feature type="transmembrane region" description="Helical" evidence="10">
    <location>
        <begin position="561"/>
        <end position="584"/>
    </location>
</feature>
<dbReference type="PANTHER" id="PTHR11616">
    <property type="entry name" value="SODIUM/CHLORIDE DEPENDENT TRANSPORTER"/>
    <property type="match status" value="1"/>
</dbReference>
<feature type="binding site" evidence="8">
    <location>
        <position position="438"/>
    </location>
    <ligand>
        <name>Na(+)</name>
        <dbReference type="ChEBI" id="CHEBI:29101"/>
        <label>1</label>
    </ligand>
</feature>
<evidence type="ECO:0000256" key="8">
    <source>
        <dbReference type="PIRSR" id="PIRSR600175-1"/>
    </source>
</evidence>
<name>A0A0K2TU32_LEPSM</name>
<keyword evidence="3" id="KW-0813">Transport</keyword>
<evidence type="ECO:0000256" key="2">
    <source>
        <dbReference type="ARBA" id="ARBA00006459"/>
    </source>
</evidence>
<keyword evidence="4 10" id="KW-0812">Transmembrane</keyword>
<evidence type="ECO:0000313" key="11">
    <source>
        <dbReference type="EMBL" id="CDW29330.1"/>
    </source>
</evidence>
<evidence type="ECO:0000256" key="4">
    <source>
        <dbReference type="ARBA" id="ARBA00022692"/>
    </source>
</evidence>
<feature type="transmembrane region" description="Helical" evidence="10">
    <location>
        <begin position="643"/>
        <end position="662"/>
    </location>
</feature>
<keyword evidence="5" id="KW-0769">Symport</keyword>
<feature type="region of interest" description="Disordered" evidence="9">
    <location>
        <begin position="88"/>
        <end position="108"/>
    </location>
</feature>
<feature type="transmembrane region" description="Helical" evidence="10">
    <location>
        <begin position="533"/>
        <end position="555"/>
    </location>
</feature>
<organism evidence="11">
    <name type="scientific">Lepeophtheirus salmonis</name>
    <name type="common">Salmon louse</name>
    <name type="synonym">Caligus salmonis</name>
    <dbReference type="NCBI Taxonomy" id="72036"/>
    <lineage>
        <taxon>Eukaryota</taxon>
        <taxon>Metazoa</taxon>
        <taxon>Ecdysozoa</taxon>
        <taxon>Arthropoda</taxon>
        <taxon>Crustacea</taxon>
        <taxon>Multicrustacea</taxon>
        <taxon>Hexanauplia</taxon>
        <taxon>Copepoda</taxon>
        <taxon>Siphonostomatoida</taxon>
        <taxon>Caligidae</taxon>
        <taxon>Lepeophtheirus</taxon>
    </lineage>
</organism>
<sequence length="735" mass="83374">MSWWNAKKDYIIPVSIEFVSEDNSSPGPSSLRFASVRNRYAVPGMFEELEKRPTASLKRVSIPTIPQSELEHPPNKEESLQKKIIGPTILSIKGPPPPPPPLSLESDTDSFKTISGNIDSAQDLSRRGSSHLPQKFVRRNSSKLLELEPLGYENNDGWKTHTDFLFSCFALSLGLSNIWRLSSHARDRGAYVFIWFLIMFLVGYPLLFLELSLTYFSNKGPIRLWNAVPILKGVGFLQLFISYLYCMYIPAISSYAFFYTSIGLKSGTWDNCQSSSSKLTVDVCVARNELVSHFASPGETCFINEVAEWKDLSHFSFNFYLIPGAILMYLLAFVSVFRGTQTLKRVFWTSSSITFVLLIAFLAYGLSYGDAYEYGLLELFDASHWNKSIQDLDLWLSAFCQVLLTMHLSCGVFISLGSRTKRYGKYVTLDTTLIFFANLIIGLLCIIMTNAWMGVTRKGSIKDPIYNTSFLLGLFYDISIVTEKEANRYLILSLFAILTFSSSISSLAPIVFTLTSTIDEHVYSSRKRKFIKVSLLIFSLAGTLMLLSSFGLPLIYILDNFVIVGLVFIAALFFIIGFVFVYGRSHRLESDFIFWTNNDLGIMKILIKMLGTVVPFILIIGLIMFIVTLSLKTVCCINDIWEVGLIWGFFAFGLFIILFCALREISVQIDYGIINRLKSATKCDLDWGPMDPILQHQWHDYMRYEKNQPFAKLYHNVDKTGIVNLNFSDESSTKF</sequence>
<proteinExistence type="inferred from homology"/>
<keyword evidence="6 10" id="KW-1133">Transmembrane helix</keyword>
<comment type="similarity">
    <text evidence="2">Belongs to the sodium:neurotransmitter symporter (SNF) (TC 2.A.22) family.</text>
</comment>
<feature type="transmembrane region" description="Helical" evidence="10">
    <location>
        <begin position="346"/>
        <end position="366"/>
    </location>
</feature>
<dbReference type="EMBL" id="HACA01011969">
    <property type="protein sequence ID" value="CDW29330.1"/>
    <property type="molecule type" value="Transcribed_RNA"/>
</dbReference>
<dbReference type="GO" id="GO:0046872">
    <property type="term" value="F:metal ion binding"/>
    <property type="evidence" value="ECO:0007669"/>
    <property type="project" value="UniProtKB-KW"/>
</dbReference>
<dbReference type="Pfam" id="PF00209">
    <property type="entry name" value="SNF"/>
    <property type="match status" value="1"/>
</dbReference>
<evidence type="ECO:0000256" key="5">
    <source>
        <dbReference type="ARBA" id="ARBA00022847"/>
    </source>
</evidence>
<accession>A0A0K2TU32</accession>
<feature type="transmembrane region" description="Helical" evidence="10">
    <location>
        <begin position="489"/>
        <end position="512"/>
    </location>
</feature>
<dbReference type="PRINTS" id="PR00176">
    <property type="entry name" value="NANEUSMPORT"/>
</dbReference>
<feature type="binding site" evidence="8">
    <location>
        <position position="177"/>
    </location>
    <ligand>
        <name>Na(+)</name>
        <dbReference type="ChEBI" id="CHEBI:29101"/>
        <label>1</label>
    </ligand>
</feature>
<dbReference type="PROSITE" id="PS50267">
    <property type="entry name" value="NA_NEUROTRAN_SYMP_3"/>
    <property type="match status" value="1"/>
</dbReference>
<feature type="transmembrane region" description="Helical" evidence="10">
    <location>
        <begin position="317"/>
        <end position="337"/>
    </location>
</feature>